<keyword evidence="5" id="KW-1185">Reference proteome</keyword>
<keyword evidence="1" id="KW-0732">Signal</keyword>
<evidence type="ECO:0000259" key="3">
    <source>
        <dbReference type="PROSITE" id="PS51173"/>
    </source>
</evidence>
<sequence length="351" mass="36816">MKIMRRVALLGLLAALTGGLVVVSPAREALAHGGMTYPATRTYACYLDGKQGGQGGDLAPTNPACAAAVAAGGKTPLWNWFGNLLSDAGGRHREIIPDGKLCGPSPTFDAYNAPHPDWPTTTVQAGAAITFRYNAWAAHPGTWYQYVTKDGWDPDQPLGWDDLEPVPFDQVTNPPIDGSGPEGAEYTWNARLPSGKSGRHIIYSIWQRSDSPEAFYNCSDVVFGPGNGEDPGDPGDPGDPVDPVDPVVDCEVGYSVQSEWNNGYVAQVAVTNRGAAALPNWTLTFGNPEGQRVTNAWNAAVSQEGGTVTVTGSGHTTGIPAGGTVSFGFQGTLDGAHVAPSGFRLNGTDCD</sequence>
<dbReference type="GO" id="GO:0004553">
    <property type="term" value="F:hydrolase activity, hydrolyzing O-glycosyl compounds"/>
    <property type="evidence" value="ECO:0007669"/>
    <property type="project" value="InterPro"/>
</dbReference>
<name>A0A2T0M2I7_9PSEU</name>
<organism evidence="4 5">
    <name type="scientific">Prauserella shujinwangii</name>
    <dbReference type="NCBI Taxonomy" id="1453103"/>
    <lineage>
        <taxon>Bacteria</taxon>
        <taxon>Bacillati</taxon>
        <taxon>Actinomycetota</taxon>
        <taxon>Actinomycetes</taxon>
        <taxon>Pseudonocardiales</taxon>
        <taxon>Pseudonocardiaceae</taxon>
        <taxon>Prauserella</taxon>
    </lineage>
</organism>
<dbReference type="CDD" id="cd21177">
    <property type="entry name" value="LPMO_AA10"/>
    <property type="match status" value="1"/>
</dbReference>
<dbReference type="InterPro" id="IPR001919">
    <property type="entry name" value="CBD2"/>
</dbReference>
<dbReference type="Gene3D" id="2.60.40.290">
    <property type="match status" value="1"/>
</dbReference>
<dbReference type="GO" id="GO:0030247">
    <property type="term" value="F:polysaccharide binding"/>
    <property type="evidence" value="ECO:0007669"/>
    <property type="project" value="UniProtKB-UniRule"/>
</dbReference>
<dbReference type="PANTHER" id="PTHR34823">
    <property type="entry name" value="GLCNAC-BINDING PROTEIN A"/>
    <property type="match status" value="1"/>
</dbReference>
<evidence type="ECO:0000313" key="4">
    <source>
        <dbReference type="EMBL" id="PRX50919.1"/>
    </source>
</evidence>
<evidence type="ECO:0000256" key="2">
    <source>
        <dbReference type="SAM" id="MobiDB-lite"/>
    </source>
</evidence>
<accession>A0A2T0M2I7</accession>
<dbReference type="SUPFAM" id="SSF49384">
    <property type="entry name" value="Carbohydrate-binding domain"/>
    <property type="match status" value="1"/>
</dbReference>
<dbReference type="PROSITE" id="PS51173">
    <property type="entry name" value="CBM2"/>
    <property type="match status" value="1"/>
</dbReference>
<reference evidence="4 5" key="1">
    <citation type="submission" date="2018-03" db="EMBL/GenBank/DDBJ databases">
        <title>Genomic Encyclopedia of Type Strains, Phase III (KMG-III): the genomes of soil and plant-associated and newly described type strains.</title>
        <authorList>
            <person name="Whitman W."/>
        </authorList>
    </citation>
    <scope>NUCLEOTIDE SEQUENCE [LARGE SCALE GENOMIC DNA]</scope>
    <source>
        <strain evidence="4 5">CGMCC 4.7125</strain>
    </source>
</reference>
<dbReference type="SMART" id="SM00637">
    <property type="entry name" value="CBD_II"/>
    <property type="match status" value="1"/>
</dbReference>
<proteinExistence type="predicted"/>
<dbReference type="InterPro" id="IPR012291">
    <property type="entry name" value="CBM2_carb-bd_dom_sf"/>
</dbReference>
<dbReference type="EMBL" id="PVNH01000001">
    <property type="protein sequence ID" value="PRX50919.1"/>
    <property type="molecule type" value="Genomic_DNA"/>
</dbReference>
<dbReference type="InterPro" id="IPR004302">
    <property type="entry name" value="Cellulose/chitin-bd_N"/>
</dbReference>
<dbReference type="AlphaFoldDB" id="A0A2T0M2I7"/>
<dbReference type="Gene3D" id="2.70.50.50">
    <property type="entry name" value="chitin-binding protein cbp21"/>
    <property type="match status" value="1"/>
</dbReference>
<dbReference type="SUPFAM" id="SSF81296">
    <property type="entry name" value="E set domains"/>
    <property type="match status" value="1"/>
</dbReference>
<evidence type="ECO:0000313" key="5">
    <source>
        <dbReference type="Proteomes" id="UP000238362"/>
    </source>
</evidence>
<dbReference type="Pfam" id="PF00553">
    <property type="entry name" value="CBM_2"/>
    <property type="match status" value="1"/>
</dbReference>
<dbReference type="GO" id="GO:0005975">
    <property type="term" value="P:carbohydrate metabolic process"/>
    <property type="evidence" value="ECO:0007669"/>
    <property type="project" value="InterPro"/>
</dbReference>
<dbReference type="Proteomes" id="UP000238362">
    <property type="component" value="Unassembled WGS sequence"/>
</dbReference>
<dbReference type="InterPro" id="IPR014756">
    <property type="entry name" value="Ig_E-set"/>
</dbReference>
<dbReference type="PANTHER" id="PTHR34823:SF1">
    <property type="entry name" value="CHITIN-BINDING TYPE-4 DOMAIN-CONTAINING PROTEIN"/>
    <property type="match status" value="1"/>
</dbReference>
<evidence type="ECO:0000256" key="1">
    <source>
        <dbReference type="ARBA" id="ARBA00022729"/>
    </source>
</evidence>
<gene>
    <name evidence="4" type="ORF">B0I33_10170</name>
</gene>
<protein>
    <submittedName>
        <fullName evidence="4">Chitin-binding protein</fullName>
    </submittedName>
</protein>
<feature type="domain" description="CBM2" evidence="3">
    <location>
        <begin position="243"/>
        <end position="351"/>
    </location>
</feature>
<dbReference type="InterPro" id="IPR051024">
    <property type="entry name" value="GlcNAc_Chitin_IntDeg"/>
</dbReference>
<dbReference type="InterPro" id="IPR008965">
    <property type="entry name" value="CBM2/CBM3_carb-bd_dom_sf"/>
</dbReference>
<comment type="caution">
    <text evidence="4">The sequence shown here is derived from an EMBL/GenBank/DDBJ whole genome shotgun (WGS) entry which is preliminary data.</text>
</comment>
<feature type="region of interest" description="Disordered" evidence="2">
    <location>
        <begin position="223"/>
        <end position="243"/>
    </location>
</feature>
<dbReference type="Pfam" id="PF03067">
    <property type="entry name" value="LPMO_10"/>
    <property type="match status" value="1"/>
</dbReference>